<dbReference type="EMBL" id="ML977332">
    <property type="protein sequence ID" value="KAF2111990.1"/>
    <property type="molecule type" value="Genomic_DNA"/>
</dbReference>
<evidence type="ECO:0000259" key="1">
    <source>
        <dbReference type="Pfam" id="PF06985"/>
    </source>
</evidence>
<dbReference type="OrthoDB" id="3486565at2759"/>
<accession>A0A6A5YY13</accession>
<dbReference type="InterPro" id="IPR010730">
    <property type="entry name" value="HET"/>
</dbReference>
<keyword evidence="3" id="KW-1185">Reference proteome</keyword>
<dbReference type="AlphaFoldDB" id="A0A6A5YY13"/>
<name>A0A6A5YY13_9PLEO</name>
<dbReference type="PANTHER" id="PTHR33112:SF13">
    <property type="entry name" value="HETEROKARYON INCOMPATIBILITY DOMAIN-CONTAINING PROTEIN"/>
    <property type="match status" value="1"/>
</dbReference>
<evidence type="ECO:0000313" key="3">
    <source>
        <dbReference type="Proteomes" id="UP000799770"/>
    </source>
</evidence>
<proteinExistence type="predicted"/>
<organism evidence="2 3">
    <name type="scientific">Lophiotrema nucula</name>
    <dbReference type="NCBI Taxonomy" id="690887"/>
    <lineage>
        <taxon>Eukaryota</taxon>
        <taxon>Fungi</taxon>
        <taxon>Dikarya</taxon>
        <taxon>Ascomycota</taxon>
        <taxon>Pezizomycotina</taxon>
        <taxon>Dothideomycetes</taxon>
        <taxon>Pleosporomycetidae</taxon>
        <taxon>Pleosporales</taxon>
        <taxon>Lophiotremataceae</taxon>
        <taxon>Lophiotrema</taxon>
    </lineage>
</organism>
<evidence type="ECO:0000313" key="2">
    <source>
        <dbReference type="EMBL" id="KAF2111990.1"/>
    </source>
</evidence>
<dbReference type="Proteomes" id="UP000799770">
    <property type="component" value="Unassembled WGS sequence"/>
</dbReference>
<feature type="domain" description="Heterokaryon incompatibility" evidence="1">
    <location>
        <begin position="118"/>
        <end position="306"/>
    </location>
</feature>
<dbReference type="Pfam" id="PF06985">
    <property type="entry name" value="HET"/>
    <property type="match status" value="1"/>
</dbReference>
<sequence>MSISYISPDARGGPMSVNLYSYQPRRDFSDTTELQFFYTEEDSRPQMYDMIGKGFEISPRGLSDTCIFLAKQWLHDCTHSMGKHDRCLEAAVTELPTRVIDVEDMRLHTRKIGETARYAALSHCWGNCSPVRTTMSNLDEHLKELPGSLPQTFADAIAVTKALEIRYLWIDSLCIIQDSDEDWSSEALHMAQVYSNAVVTISADAAHDSFGGFLSAPSRRVHEAKTLKFWHTDDVGKVRKSMVSVRERGKLGLMLPYHDWPTYEVRLPDWNQALSSLSIGTSPYWSAKMNEPPHSRLSTRGWVFQERCLSPRTLHFGPTEMAYECRSICTCECSTTSYRSVRKTSLLKYWFGNGDQLDEEHTYWRSEIVPEYTRLDLTRPTDRLVALAGLAEAFTLLRTGDTYLAGLWKKTLKSDLLWCVDPTRSSSRLRIAPTWSWGSVTGAVTYPYLERNPSSSSSIVFSPTLRIEDVGLGPDVHVTPSVEVNKGIILRGLATAVKVKGLPQIYKKSLDVVSNANYLLKSLLVNLDDQTGFTIRRVSTLNAEHMIYLILGYSATGSCGLLLKRVEGCEGTTTEECDDIPCFERIGYVEPHRKKSTLPYRPRRGSMEFDRSDISTDEMLSWDMEREMRKIEYASSTHISMMRLRLV</sequence>
<reference evidence="2" key="1">
    <citation type="journal article" date="2020" name="Stud. Mycol.">
        <title>101 Dothideomycetes genomes: a test case for predicting lifestyles and emergence of pathogens.</title>
        <authorList>
            <person name="Haridas S."/>
            <person name="Albert R."/>
            <person name="Binder M."/>
            <person name="Bloem J."/>
            <person name="Labutti K."/>
            <person name="Salamov A."/>
            <person name="Andreopoulos B."/>
            <person name="Baker S."/>
            <person name="Barry K."/>
            <person name="Bills G."/>
            <person name="Bluhm B."/>
            <person name="Cannon C."/>
            <person name="Castanera R."/>
            <person name="Culley D."/>
            <person name="Daum C."/>
            <person name="Ezra D."/>
            <person name="Gonzalez J."/>
            <person name="Henrissat B."/>
            <person name="Kuo A."/>
            <person name="Liang C."/>
            <person name="Lipzen A."/>
            <person name="Lutzoni F."/>
            <person name="Magnuson J."/>
            <person name="Mondo S."/>
            <person name="Nolan M."/>
            <person name="Ohm R."/>
            <person name="Pangilinan J."/>
            <person name="Park H.-J."/>
            <person name="Ramirez L."/>
            <person name="Alfaro M."/>
            <person name="Sun H."/>
            <person name="Tritt A."/>
            <person name="Yoshinaga Y."/>
            <person name="Zwiers L.-H."/>
            <person name="Turgeon B."/>
            <person name="Goodwin S."/>
            <person name="Spatafora J."/>
            <person name="Crous P."/>
            <person name="Grigoriev I."/>
        </authorList>
    </citation>
    <scope>NUCLEOTIDE SEQUENCE</scope>
    <source>
        <strain evidence="2">CBS 627.86</strain>
    </source>
</reference>
<gene>
    <name evidence="2" type="ORF">BDV96DRAFT_602463</name>
</gene>
<protein>
    <submittedName>
        <fullName evidence="2">Heterokaryon incompatibility protein-domain-containing protein</fullName>
    </submittedName>
</protein>
<dbReference type="PANTHER" id="PTHR33112">
    <property type="entry name" value="DOMAIN PROTEIN, PUTATIVE-RELATED"/>
    <property type="match status" value="1"/>
</dbReference>